<gene>
    <name evidence="13" type="ORF">GCM10007874_53420</name>
</gene>
<comment type="subcellular location">
    <subcellularLocation>
        <location evidence="1">Cell membrane</location>
        <topology evidence="1">Multi-pass membrane protein</topology>
    </subcellularLocation>
</comment>
<feature type="transmembrane region" description="Helical" evidence="12">
    <location>
        <begin position="356"/>
        <end position="376"/>
    </location>
</feature>
<keyword evidence="8 12" id="KW-1133">Transmembrane helix</keyword>
<proteinExistence type="inferred from homology"/>
<protein>
    <recommendedName>
        <fullName evidence="4">Probable alginate O-acetylase AlgI</fullName>
    </recommendedName>
    <alternativeName>
        <fullName evidence="10">Alginate biosynthesis protein AlgI</fullName>
    </alternativeName>
</protein>
<comment type="similarity">
    <text evidence="3 11">Belongs to the membrane-bound acyltransferase family.</text>
</comment>
<evidence type="ECO:0000256" key="10">
    <source>
        <dbReference type="ARBA" id="ARBA00031030"/>
    </source>
</evidence>
<feature type="transmembrane region" description="Helical" evidence="12">
    <location>
        <begin position="403"/>
        <end position="425"/>
    </location>
</feature>
<keyword evidence="11" id="KW-0012">Acyltransferase</keyword>
<evidence type="ECO:0000256" key="5">
    <source>
        <dbReference type="ARBA" id="ARBA00022475"/>
    </source>
</evidence>
<keyword evidence="11" id="KW-0808">Transferase</keyword>
<dbReference type="EMBL" id="BSPC01000059">
    <property type="protein sequence ID" value="GLS22324.1"/>
    <property type="molecule type" value="Genomic_DNA"/>
</dbReference>
<evidence type="ECO:0000256" key="3">
    <source>
        <dbReference type="ARBA" id="ARBA00010323"/>
    </source>
</evidence>
<evidence type="ECO:0000256" key="4">
    <source>
        <dbReference type="ARBA" id="ARBA00016084"/>
    </source>
</evidence>
<keyword evidence="9 11" id="KW-0472">Membrane</keyword>
<dbReference type="PIRSF" id="PIRSF500217">
    <property type="entry name" value="AlgI"/>
    <property type="match status" value="1"/>
</dbReference>
<dbReference type="InterPro" id="IPR004299">
    <property type="entry name" value="MBOAT_fam"/>
</dbReference>
<evidence type="ECO:0000256" key="7">
    <source>
        <dbReference type="ARBA" id="ARBA00022841"/>
    </source>
</evidence>
<keyword evidence="7" id="KW-0016">Alginate biosynthesis</keyword>
<dbReference type="Proteomes" id="UP001156882">
    <property type="component" value="Unassembled WGS sequence"/>
</dbReference>
<evidence type="ECO:0000256" key="11">
    <source>
        <dbReference type="PIRNR" id="PIRNR016636"/>
    </source>
</evidence>
<evidence type="ECO:0000256" key="9">
    <source>
        <dbReference type="ARBA" id="ARBA00023136"/>
    </source>
</evidence>
<feature type="transmembrane region" description="Helical" evidence="12">
    <location>
        <begin position="77"/>
        <end position="95"/>
    </location>
</feature>
<feature type="transmembrane region" description="Helical" evidence="12">
    <location>
        <begin position="222"/>
        <end position="240"/>
    </location>
</feature>
<evidence type="ECO:0000256" key="8">
    <source>
        <dbReference type="ARBA" id="ARBA00022989"/>
    </source>
</evidence>
<keyword evidence="6 12" id="KW-0812">Transmembrane</keyword>
<feature type="transmembrane region" description="Helical" evidence="12">
    <location>
        <begin position="327"/>
        <end position="344"/>
    </location>
</feature>
<comment type="pathway">
    <text evidence="2">Glycan biosynthesis; alginate biosynthesis.</text>
</comment>
<evidence type="ECO:0000313" key="13">
    <source>
        <dbReference type="EMBL" id="GLS22324.1"/>
    </source>
</evidence>
<name>A0ABQ6CRH7_9HYPH</name>
<accession>A0ABQ6CRH7</accession>
<feature type="transmembrane region" description="Helical" evidence="12">
    <location>
        <begin position="306"/>
        <end position="321"/>
    </location>
</feature>
<evidence type="ECO:0000256" key="12">
    <source>
        <dbReference type="SAM" id="Phobius"/>
    </source>
</evidence>
<feature type="transmembrane region" description="Helical" evidence="12">
    <location>
        <begin position="44"/>
        <end position="65"/>
    </location>
</feature>
<sequence length="470" mass="53824">MTFTSTDFLLFSVLFFPVYFLTVHRLRLNNFLLLAANMIFYGWIHPYFVVLLLASTVVDFSLALLIDAEQNQIRRRLLLAASISVNLVFLGYFKYTNFVISSFNDIVDSKFSLLNNIILPAGISFYTFQSMSYTIDVYKGHMRATRSLVDYLGFVSFFPHLVAGPIMRATVLLPQIQRERRFDPAMVEDGARQILWGLAKKILVADNLAVVVQVAFSSPAQYSALSLLIASVFFSFQIYADFSAYSDIAIGTAKIMGIRLIRNFDTPYFAVNIIEFWRRWHISLTTWFRDYVFFPMGGSRVSTRRWLFNIFFVFLISGLWHGANYTFLIWALIHASTYIAVALGHRAGYRMPDGALSNIVSALVTFTFVTLAWVFFRAANVETAVQILGRIADPHLWHFQRSFWHATHADNALAVTLLMVVAEWFTRRWEHPLAIAAWPPLARRTAYVSLLVAIILYGASNEASFIYFQF</sequence>
<keyword evidence="5 11" id="KW-1003">Cell membrane</keyword>
<dbReference type="PIRSF" id="PIRSF016636">
    <property type="entry name" value="AlgI_DltB"/>
    <property type="match status" value="1"/>
</dbReference>
<dbReference type="PANTHER" id="PTHR13285:SF18">
    <property type="entry name" value="PROTEIN-CYSTEINE N-PALMITOYLTRANSFERASE RASP"/>
    <property type="match status" value="1"/>
</dbReference>
<evidence type="ECO:0000256" key="1">
    <source>
        <dbReference type="ARBA" id="ARBA00004651"/>
    </source>
</evidence>
<dbReference type="InterPro" id="IPR051085">
    <property type="entry name" value="MB_O-acyltransferase"/>
</dbReference>
<dbReference type="PANTHER" id="PTHR13285">
    <property type="entry name" value="ACYLTRANSFERASE"/>
    <property type="match status" value="1"/>
</dbReference>
<reference evidence="14" key="1">
    <citation type="journal article" date="2019" name="Int. J. Syst. Evol. Microbiol.">
        <title>The Global Catalogue of Microorganisms (GCM) 10K type strain sequencing project: providing services to taxonomists for standard genome sequencing and annotation.</title>
        <authorList>
            <consortium name="The Broad Institute Genomics Platform"/>
            <consortium name="The Broad Institute Genome Sequencing Center for Infectious Disease"/>
            <person name="Wu L."/>
            <person name="Ma J."/>
        </authorList>
    </citation>
    <scope>NUCLEOTIDE SEQUENCE [LARGE SCALE GENOMIC DNA]</scope>
    <source>
        <strain evidence="14">NBRC 101365</strain>
    </source>
</reference>
<dbReference type="RefSeq" id="WP_284315293.1">
    <property type="nucleotide sequence ID" value="NZ_BSPC01000059.1"/>
</dbReference>
<evidence type="ECO:0000313" key="14">
    <source>
        <dbReference type="Proteomes" id="UP001156882"/>
    </source>
</evidence>
<dbReference type="InterPro" id="IPR024194">
    <property type="entry name" value="Ac/AlaTfrase_AlgI/DltB"/>
</dbReference>
<organism evidence="13 14">
    <name type="scientific">Labrys miyagiensis</name>
    <dbReference type="NCBI Taxonomy" id="346912"/>
    <lineage>
        <taxon>Bacteria</taxon>
        <taxon>Pseudomonadati</taxon>
        <taxon>Pseudomonadota</taxon>
        <taxon>Alphaproteobacteria</taxon>
        <taxon>Hyphomicrobiales</taxon>
        <taxon>Xanthobacteraceae</taxon>
        <taxon>Labrys</taxon>
    </lineage>
</organism>
<keyword evidence="14" id="KW-1185">Reference proteome</keyword>
<evidence type="ECO:0000256" key="6">
    <source>
        <dbReference type="ARBA" id="ARBA00022692"/>
    </source>
</evidence>
<feature type="transmembrane region" description="Helical" evidence="12">
    <location>
        <begin position="446"/>
        <end position="468"/>
    </location>
</feature>
<comment type="caution">
    <text evidence="13">The sequence shown here is derived from an EMBL/GenBank/DDBJ whole genome shotgun (WGS) entry which is preliminary data.</text>
</comment>
<dbReference type="Pfam" id="PF03062">
    <property type="entry name" value="MBOAT"/>
    <property type="match status" value="1"/>
</dbReference>
<feature type="transmembrane region" description="Helical" evidence="12">
    <location>
        <begin position="151"/>
        <end position="173"/>
    </location>
</feature>
<dbReference type="InterPro" id="IPR028362">
    <property type="entry name" value="AlgI"/>
</dbReference>
<evidence type="ECO:0000256" key="2">
    <source>
        <dbReference type="ARBA" id="ARBA00005182"/>
    </source>
</evidence>